<dbReference type="SUPFAM" id="SSF82771">
    <property type="entry name" value="GIY-YIG endonuclease"/>
    <property type="match status" value="1"/>
</dbReference>
<evidence type="ECO:0000256" key="1">
    <source>
        <dbReference type="ARBA" id="ARBA00001946"/>
    </source>
</evidence>
<dbReference type="CDD" id="cd10444">
    <property type="entry name" value="GIY-YIG_SegABCDEFG"/>
    <property type="match status" value="1"/>
</dbReference>
<protein>
    <recommendedName>
        <fullName evidence="3">GIY-YIG domain-containing protein</fullName>
    </recommendedName>
</protein>
<dbReference type="Proteomes" id="UP000201944">
    <property type="component" value="Segment"/>
</dbReference>
<comment type="cofactor">
    <cofactor evidence="1">
        <name>Mg(2+)</name>
        <dbReference type="ChEBI" id="CHEBI:18420"/>
    </cofactor>
</comment>
<sequence length="205" mass="22882">MYHFVYETTNLINGKKYIGKHSTDDLNDGYLGSGKAIQQAIKKYGENNFSRTILKEFKTSEEAYMYEEEIITPEIIKSKNYYNMKPGGIGGIVMTTEVIAKMKESSAKRFENSPGTVLGTTCYTNGTKNIFIKPGELVPEGFVKGMVHPNRKSRKGCKVKPTTTGTFWVNNGAINKLIQPDGIIPDGFIKGRLMKRDSKGKFSKA</sequence>
<dbReference type="EMBL" id="LN881732">
    <property type="protein sequence ID" value="CUL02333.1"/>
    <property type="molecule type" value="Genomic_DNA"/>
</dbReference>
<name>A0A0M7QC10_9CAUD</name>
<organism evidence="4 5">
    <name type="scientific">Escherichia phage slur07</name>
    <dbReference type="NCBI Taxonomy" id="1720500"/>
    <lineage>
        <taxon>Viruses</taxon>
        <taxon>Duplodnaviria</taxon>
        <taxon>Heunggongvirae</taxon>
        <taxon>Uroviricota</taxon>
        <taxon>Caudoviricetes</taxon>
        <taxon>Pantevenvirales</taxon>
        <taxon>Straboviridae</taxon>
        <taxon>Tevenvirinae</taxon>
        <taxon>Tequatrovirus</taxon>
        <taxon>Tequatrovirus slur07</taxon>
    </lineage>
</organism>
<dbReference type="InterPro" id="IPR035901">
    <property type="entry name" value="GIY-YIG_endonuc_sf"/>
</dbReference>
<evidence type="ECO:0000259" key="3">
    <source>
        <dbReference type="PROSITE" id="PS50164"/>
    </source>
</evidence>
<dbReference type="PROSITE" id="PS50164">
    <property type="entry name" value="GIY_YIG"/>
    <property type="match status" value="1"/>
</dbReference>
<dbReference type="Pfam" id="PF19835">
    <property type="entry name" value="SegE_GIY-YIG"/>
    <property type="match status" value="1"/>
</dbReference>
<dbReference type="InterPro" id="IPR045566">
    <property type="entry name" value="SegE-like_GIY-YIG"/>
</dbReference>
<dbReference type="InterPro" id="IPR000305">
    <property type="entry name" value="GIY-YIG_endonuc"/>
</dbReference>
<accession>A0A0M7QC10</accession>
<proteinExistence type="predicted"/>
<dbReference type="GeneID" id="26624464"/>
<dbReference type="RefSeq" id="YP_009197275.1">
    <property type="nucleotide sequence ID" value="NC_028780.1"/>
</dbReference>
<feature type="domain" description="GIY-YIG" evidence="3">
    <location>
        <begin position="1"/>
        <end position="84"/>
    </location>
</feature>
<evidence type="ECO:0000313" key="5">
    <source>
        <dbReference type="Proteomes" id="UP000201944"/>
    </source>
</evidence>
<evidence type="ECO:0000313" key="4">
    <source>
        <dbReference type="EMBL" id="CUL02333.1"/>
    </source>
</evidence>
<dbReference type="KEGG" id="vg:26624464"/>
<dbReference type="SMART" id="SM00465">
    <property type="entry name" value="GIYc"/>
    <property type="match status" value="1"/>
</dbReference>
<evidence type="ECO:0000256" key="2">
    <source>
        <dbReference type="ARBA" id="ARBA00022842"/>
    </source>
</evidence>
<dbReference type="Gene3D" id="3.40.1440.10">
    <property type="entry name" value="GIY-YIG endonuclease"/>
    <property type="match status" value="1"/>
</dbReference>
<reference evidence="4 5" key="1">
    <citation type="journal article" date="2015" name="Genome Announc.">
        <title>Draft Genome Sequences of 14 Escherichia coli Phages Isolated from Cattle Slurry.</title>
        <authorList>
            <person name="Smith R."/>
            <person name="O'Hara M."/>
            <person name="Hobman J.L."/>
            <person name="Millard A.D."/>
        </authorList>
    </citation>
    <scope>NUCLEOTIDE SEQUENCE [LARGE SCALE GENOMIC DNA]</scope>
</reference>
<keyword evidence="5" id="KW-1185">Reference proteome</keyword>
<keyword evidence="2" id="KW-0460">Magnesium</keyword>